<feature type="domain" description="Ketoreductase" evidence="2">
    <location>
        <begin position="454"/>
        <end position="637"/>
    </location>
</feature>
<evidence type="ECO:0000259" key="2">
    <source>
        <dbReference type="SMART" id="SM00822"/>
    </source>
</evidence>
<evidence type="ECO:0000313" key="6">
    <source>
        <dbReference type="Proteomes" id="UP001152797"/>
    </source>
</evidence>
<dbReference type="Pfam" id="PF13692">
    <property type="entry name" value="Glyco_trans_1_4"/>
    <property type="match status" value="1"/>
</dbReference>
<reference evidence="3" key="1">
    <citation type="submission" date="2022-10" db="EMBL/GenBank/DDBJ databases">
        <authorList>
            <person name="Chen Y."/>
            <person name="Dougan E. K."/>
            <person name="Chan C."/>
            <person name="Rhodes N."/>
            <person name="Thang M."/>
        </authorList>
    </citation>
    <scope>NUCLEOTIDE SEQUENCE</scope>
</reference>
<dbReference type="EMBL" id="CAMXCT030000001">
    <property type="protein sequence ID" value="CAL4759345.1"/>
    <property type="molecule type" value="Genomic_DNA"/>
</dbReference>
<evidence type="ECO:0000313" key="3">
    <source>
        <dbReference type="EMBL" id="CAI3972033.1"/>
    </source>
</evidence>
<protein>
    <submittedName>
        <fullName evidence="5">Uncharacterized protein MJ1055</fullName>
    </submittedName>
</protein>
<dbReference type="CDD" id="cd03801">
    <property type="entry name" value="GT4_PimA-like"/>
    <property type="match status" value="1"/>
</dbReference>
<dbReference type="Pfam" id="PF13439">
    <property type="entry name" value="Glyco_transf_4"/>
    <property type="match status" value="1"/>
</dbReference>
<dbReference type="PANTHER" id="PTHR43000">
    <property type="entry name" value="DTDP-D-GLUCOSE 4,6-DEHYDRATASE-RELATED"/>
    <property type="match status" value="1"/>
</dbReference>
<dbReference type="Gene3D" id="3.40.50.2000">
    <property type="entry name" value="Glycogen Phosphorylase B"/>
    <property type="match status" value="2"/>
</dbReference>
<dbReference type="Pfam" id="PF16363">
    <property type="entry name" value="GDP_Man_Dehyd"/>
    <property type="match status" value="1"/>
</dbReference>
<sequence>MGQKRSKKRASGKSRTASNRKRRSPRTALKRRFTLFGKRRASLLPQRGDMDNQVIRIVHLCVDSRRPVIGRSVIERSRRLVQADDQHEFSLSVVTVRTRKQPSQKNTPESETNFDHHELVRLGRIDPTFMMRLLRVMRKLRPDIVHTHDARSHFIALLLQPMVGFRVVATATEDRDGPRNTTWIANVDRQLLAGFDRVIAVNNQLARQLCRIGCRPSQVDVIQYGVDTTAFSKHAVEDDCRQMMGIDPERRVIGVSIDAGDPDQHQLVLESIDLIEAALGEVHLILFDSGGQTAPTTSTSTTRLVANRQKVDVVPWSDRTPEVYAAMDAVLIVGGAKGGEAIIEAQSMEVPVVGLMDSIASDLIEPGTSGLLAAETSAEALASHIIHLFSNPFEAASLATAARLRICQRHAVDDAARKVAHTYRRVYSQSDVDLVGRLPKRPHRRGFLGFGRSMSILVTGGAGFIGSHLIELLLERRSDDIICLDNYNDFYAPAQKRANVERFKDEPRVALVEASICDVDKMKRLFADHDVRHVVHLAAYAGVRYSVDHPQLYQETNVGGTLALLEAARQHPVDRFVLISSSTVYGRGAGVPFVEDDPLGVPMSPYGATKRAAELMGFTYLDLHRVPVVAIRPFSVYGSRLRPDLAMMIFTGAILEGRALPLFGDGSIRRDFTHVSDLCAGLMATLDADNVVGEAINLGHHDPVAIRDVIGSLESALNREAVIDRLPEKPGDMPITFADLSKAKKLLGYEPKVEFKDGVREFVAWYQEHAALDSTQS</sequence>
<dbReference type="InterPro" id="IPR057326">
    <property type="entry name" value="KR_dom"/>
</dbReference>
<dbReference type="EMBL" id="CAMXCT020000001">
    <property type="protein sequence ID" value="CAL1125408.1"/>
    <property type="molecule type" value="Genomic_DNA"/>
</dbReference>
<dbReference type="SUPFAM" id="SSF51735">
    <property type="entry name" value="NAD(P)-binding Rossmann-fold domains"/>
    <property type="match status" value="1"/>
</dbReference>
<dbReference type="SMART" id="SM00822">
    <property type="entry name" value="PKS_KR"/>
    <property type="match status" value="1"/>
</dbReference>
<dbReference type="InterPro" id="IPR036291">
    <property type="entry name" value="NAD(P)-bd_dom_sf"/>
</dbReference>
<evidence type="ECO:0000313" key="4">
    <source>
        <dbReference type="EMBL" id="CAL1125408.1"/>
    </source>
</evidence>
<dbReference type="InterPro" id="IPR028098">
    <property type="entry name" value="Glyco_trans_4-like_N"/>
</dbReference>
<dbReference type="SUPFAM" id="SSF53756">
    <property type="entry name" value="UDP-Glycosyltransferase/glycogen phosphorylase"/>
    <property type="match status" value="1"/>
</dbReference>
<organism evidence="3">
    <name type="scientific">Cladocopium goreaui</name>
    <dbReference type="NCBI Taxonomy" id="2562237"/>
    <lineage>
        <taxon>Eukaryota</taxon>
        <taxon>Sar</taxon>
        <taxon>Alveolata</taxon>
        <taxon>Dinophyceae</taxon>
        <taxon>Suessiales</taxon>
        <taxon>Symbiodiniaceae</taxon>
        <taxon>Cladocopium</taxon>
    </lineage>
</organism>
<accession>A0A9P1FDI9</accession>
<reference evidence="4" key="2">
    <citation type="submission" date="2024-04" db="EMBL/GenBank/DDBJ databases">
        <authorList>
            <person name="Chen Y."/>
            <person name="Shah S."/>
            <person name="Dougan E. K."/>
            <person name="Thang M."/>
            <person name="Chan C."/>
        </authorList>
    </citation>
    <scope>NUCLEOTIDE SEQUENCE [LARGE SCALE GENOMIC DNA]</scope>
</reference>
<dbReference type="OrthoDB" id="449295at2759"/>
<gene>
    <name evidence="3" type="ORF">C1SCF055_LOCUS623</name>
</gene>
<evidence type="ECO:0000256" key="1">
    <source>
        <dbReference type="SAM" id="MobiDB-lite"/>
    </source>
</evidence>
<dbReference type="InterPro" id="IPR016040">
    <property type="entry name" value="NAD(P)-bd_dom"/>
</dbReference>
<proteinExistence type="predicted"/>
<keyword evidence="6" id="KW-1185">Reference proteome</keyword>
<feature type="region of interest" description="Disordered" evidence="1">
    <location>
        <begin position="1"/>
        <end position="29"/>
    </location>
</feature>
<name>A0A9P1FDI9_9DINO</name>
<dbReference type="Proteomes" id="UP001152797">
    <property type="component" value="Unassembled WGS sequence"/>
</dbReference>
<dbReference type="PRINTS" id="PR01713">
    <property type="entry name" value="NUCEPIMERASE"/>
</dbReference>
<dbReference type="Gene3D" id="3.40.50.720">
    <property type="entry name" value="NAD(P)-binding Rossmann-like Domain"/>
    <property type="match status" value="1"/>
</dbReference>
<evidence type="ECO:0000313" key="5">
    <source>
        <dbReference type="EMBL" id="CAL4759345.1"/>
    </source>
</evidence>
<dbReference type="AlphaFoldDB" id="A0A9P1FDI9"/>
<dbReference type="EMBL" id="CAMXCT010000001">
    <property type="protein sequence ID" value="CAI3972033.1"/>
    <property type="molecule type" value="Genomic_DNA"/>
</dbReference>
<comment type="caution">
    <text evidence="3">The sequence shown here is derived from an EMBL/GenBank/DDBJ whole genome shotgun (WGS) entry which is preliminary data.</text>
</comment>